<name>D3B9F2_HETP5</name>
<sequence>MTSTQSKYDDELSILSEEANVKEIERIEKPTPLQFYRDYVSQNRPVIIKGAIDDWRALKLWTNQYLCEKMKDVEVTVAITPDGLGDAVKDVDGTQCFVKPLEKKLKFQDFMNVKEQDKNNIYYIQYQNGSFDLEFENLWSDINHLAIDFAKEAFGMDPDAVNFWCGENRSVSSLHKDPYVRGTKIFTLLPPLDYPFLYETEFPSATYVEKQPNGGNGELVVEMDSPPTSIPWIPVDPTLPYELNRDRFPQIDRAHPLHVEVHEGEILYLPSLYYHRVAQSGDDEGKTIAINYWFDMKYGLNYSGSCIHFDGSQSHSGLSVMRSNHFTLFSDSESSFGN</sequence>
<reference evidence="2 3" key="1">
    <citation type="journal article" date="2011" name="Genome Res.">
        <title>Phylogeny-wide analysis of social amoeba genomes highlights ancient origins for complex intercellular communication.</title>
        <authorList>
            <person name="Heidel A.J."/>
            <person name="Lawal H.M."/>
            <person name="Felder M."/>
            <person name="Schilde C."/>
            <person name="Helps N.R."/>
            <person name="Tunggal B."/>
            <person name="Rivero F."/>
            <person name="John U."/>
            <person name="Schleicher M."/>
            <person name="Eichinger L."/>
            <person name="Platzer M."/>
            <person name="Noegel A.A."/>
            <person name="Schaap P."/>
            <person name="Gloeckner G."/>
        </authorList>
    </citation>
    <scope>NUCLEOTIDE SEQUENCE [LARGE SCALE GENOMIC DNA]</scope>
    <source>
        <strain evidence="3">ATCC 26659 / Pp 5 / PN500</strain>
    </source>
</reference>
<dbReference type="Proteomes" id="UP000001396">
    <property type="component" value="Unassembled WGS sequence"/>
</dbReference>
<dbReference type="Pfam" id="PF13621">
    <property type="entry name" value="Cupin_8"/>
    <property type="match status" value="1"/>
</dbReference>
<organism evidence="2 3">
    <name type="scientific">Heterostelium pallidum (strain ATCC 26659 / Pp 5 / PN500)</name>
    <name type="common">Cellular slime mold</name>
    <name type="synonym">Polysphondylium pallidum</name>
    <dbReference type="NCBI Taxonomy" id="670386"/>
    <lineage>
        <taxon>Eukaryota</taxon>
        <taxon>Amoebozoa</taxon>
        <taxon>Evosea</taxon>
        <taxon>Eumycetozoa</taxon>
        <taxon>Dictyostelia</taxon>
        <taxon>Acytosteliales</taxon>
        <taxon>Acytosteliaceae</taxon>
        <taxon>Heterostelium</taxon>
    </lineage>
</organism>
<evidence type="ECO:0000313" key="2">
    <source>
        <dbReference type="EMBL" id="EFA81864.1"/>
    </source>
</evidence>
<dbReference type="EMBL" id="ADBJ01000022">
    <property type="protein sequence ID" value="EFA81864.1"/>
    <property type="molecule type" value="Genomic_DNA"/>
</dbReference>
<dbReference type="AlphaFoldDB" id="D3B9F2"/>
<dbReference type="OMA" id="YWHDMEF"/>
<dbReference type="Gene3D" id="2.60.120.10">
    <property type="entry name" value="Jelly Rolls"/>
    <property type="match status" value="1"/>
</dbReference>
<dbReference type="PANTHER" id="PTHR12461:SF99">
    <property type="entry name" value="BIFUNCTIONAL PEPTIDASE AND (3S)-LYSYL HYDROXYLASE JMJD7"/>
    <property type="match status" value="1"/>
</dbReference>
<gene>
    <name evidence="2" type="primary">jcdE</name>
    <name evidence="2" type="ORF">PPL_05096</name>
</gene>
<evidence type="ECO:0000313" key="3">
    <source>
        <dbReference type="Proteomes" id="UP000001396"/>
    </source>
</evidence>
<dbReference type="GeneID" id="31360582"/>
<proteinExistence type="predicted"/>
<dbReference type="InParanoid" id="D3B9F2"/>
<comment type="caution">
    <text evidence="2">The sequence shown here is derived from an EMBL/GenBank/DDBJ whole genome shotgun (WGS) entry which is preliminary data.</text>
</comment>
<feature type="domain" description="JmjC" evidence="1">
    <location>
        <begin position="122"/>
        <end position="311"/>
    </location>
</feature>
<dbReference type="InterPro" id="IPR003347">
    <property type="entry name" value="JmjC_dom"/>
</dbReference>
<dbReference type="SUPFAM" id="SSF51197">
    <property type="entry name" value="Clavaminate synthase-like"/>
    <property type="match status" value="1"/>
</dbReference>
<protein>
    <submittedName>
        <fullName evidence="2">Transcription factor jumonji</fullName>
    </submittedName>
</protein>
<dbReference type="STRING" id="670386.D3B9F2"/>
<dbReference type="FunCoup" id="D3B9F2">
    <property type="interactions" value="23"/>
</dbReference>
<dbReference type="PANTHER" id="PTHR12461">
    <property type="entry name" value="HYPOXIA-INDUCIBLE FACTOR 1 ALPHA INHIBITOR-RELATED"/>
    <property type="match status" value="1"/>
</dbReference>
<dbReference type="InterPro" id="IPR014710">
    <property type="entry name" value="RmlC-like_jellyroll"/>
</dbReference>
<dbReference type="PROSITE" id="PS51184">
    <property type="entry name" value="JMJC"/>
    <property type="match status" value="1"/>
</dbReference>
<dbReference type="SMART" id="SM00558">
    <property type="entry name" value="JmjC"/>
    <property type="match status" value="1"/>
</dbReference>
<dbReference type="RefSeq" id="XP_020433981.1">
    <property type="nucleotide sequence ID" value="XM_020575992.1"/>
</dbReference>
<evidence type="ECO:0000259" key="1">
    <source>
        <dbReference type="PROSITE" id="PS51184"/>
    </source>
</evidence>
<accession>D3B9F2</accession>
<keyword evidence="3" id="KW-1185">Reference proteome</keyword>
<dbReference type="InterPro" id="IPR041667">
    <property type="entry name" value="Cupin_8"/>
</dbReference>